<proteinExistence type="predicted"/>
<evidence type="ECO:0000313" key="2">
    <source>
        <dbReference type="EMBL" id="GJE98910.1"/>
    </source>
</evidence>
<protein>
    <submittedName>
        <fullName evidence="2">Uncharacterized protein</fullName>
    </submittedName>
</protein>
<name>A0A9P3GSU6_9APHY</name>
<keyword evidence="3" id="KW-1185">Reference proteome</keyword>
<sequence>MGECKNSRLAGDPDADADAPRALRARLARAVTPADESSRTPAPSSAAPAPPLRVLYASANQHHARVRCTLSQLARRPPISRQSRSIALLASGARPAVHAAHHAHQAGDLSDSILPPLHISTNSRPAPAMQLKLTLAFALLFAGAAHALYPTYQSAEDAIPTDHGDARARRAY</sequence>
<accession>A0A9P3GSU6</accession>
<gene>
    <name evidence="2" type="ORF">PsYK624_151470</name>
</gene>
<evidence type="ECO:0000256" key="1">
    <source>
        <dbReference type="SAM" id="MobiDB-lite"/>
    </source>
</evidence>
<comment type="caution">
    <text evidence="2">The sequence shown here is derived from an EMBL/GenBank/DDBJ whole genome shotgun (WGS) entry which is preliminary data.</text>
</comment>
<dbReference type="AlphaFoldDB" id="A0A9P3GSU6"/>
<organism evidence="2 3">
    <name type="scientific">Phanerochaete sordida</name>
    <dbReference type="NCBI Taxonomy" id="48140"/>
    <lineage>
        <taxon>Eukaryota</taxon>
        <taxon>Fungi</taxon>
        <taxon>Dikarya</taxon>
        <taxon>Basidiomycota</taxon>
        <taxon>Agaricomycotina</taxon>
        <taxon>Agaricomycetes</taxon>
        <taxon>Polyporales</taxon>
        <taxon>Phanerochaetaceae</taxon>
        <taxon>Phanerochaete</taxon>
    </lineage>
</organism>
<feature type="region of interest" description="Disordered" evidence="1">
    <location>
        <begin position="1"/>
        <end position="50"/>
    </location>
</feature>
<dbReference type="Proteomes" id="UP000703269">
    <property type="component" value="Unassembled WGS sequence"/>
</dbReference>
<dbReference type="EMBL" id="BPQB01000096">
    <property type="protein sequence ID" value="GJE98910.1"/>
    <property type="molecule type" value="Genomic_DNA"/>
</dbReference>
<evidence type="ECO:0000313" key="3">
    <source>
        <dbReference type="Proteomes" id="UP000703269"/>
    </source>
</evidence>
<reference evidence="2 3" key="1">
    <citation type="submission" date="2021-08" db="EMBL/GenBank/DDBJ databases">
        <title>Draft Genome Sequence of Phanerochaete sordida strain YK-624.</title>
        <authorList>
            <person name="Mori T."/>
            <person name="Dohra H."/>
            <person name="Suzuki T."/>
            <person name="Kawagishi H."/>
            <person name="Hirai H."/>
        </authorList>
    </citation>
    <scope>NUCLEOTIDE SEQUENCE [LARGE SCALE GENOMIC DNA]</scope>
    <source>
        <strain evidence="2 3">YK-624</strain>
    </source>
</reference>